<dbReference type="GO" id="GO:0015297">
    <property type="term" value="F:antiporter activity"/>
    <property type="evidence" value="ECO:0007669"/>
    <property type="project" value="InterPro"/>
</dbReference>
<keyword evidence="5 9" id="KW-0812">Transmembrane</keyword>
<feature type="transmembrane region" description="Helical" evidence="9">
    <location>
        <begin position="318"/>
        <end position="337"/>
    </location>
</feature>
<evidence type="ECO:0000256" key="7">
    <source>
        <dbReference type="ARBA" id="ARBA00023136"/>
    </source>
</evidence>
<evidence type="ECO:0000256" key="6">
    <source>
        <dbReference type="ARBA" id="ARBA00022989"/>
    </source>
</evidence>
<keyword evidence="4" id="KW-1003">Cell membrane</keyword>
<dbReference type="InterPro" id="IPR002657">
    <property type="entry name" value="BilAc:Na_symport/Acr3"/>
</dbReference>
<feature type="transmembrane region" description="Helical" evidence="9">
    <location>
        <begin position="77"/>
        <end position="96"/>
    </location>
</feature>
<dbReference type="PANTHER" id="PTHR43057:SF1">
    <property type="entry name" value="ARSENICAL-RESISTANCE PROTEIN 3"/>
    <property type="match status" value="1"/>
</dbReference>
<keyword evidence="7 9" id="KW-0472">Membrane</keyword>
<proteinExistence type="inferred from homology"/>
<dbReference type="InterPro" id="IPR004706">
    <property type="entry name" value="Arsenical-R_Acr3"/>
</dbReference>
<dbReference type="PANTHER" id="PTHR43057">
    <property type="entry name" value="ARSENITE EFFLUX TRANSPORTER"/>
    <property type="match status" value="1"/>
</dbReference>
<dbReference type="GO" id="GO:0015105">
    <property type="term" value="F:arsenite transmembrane transporter activity"/>
    <property type="evidence" value="ECO:0007669"/>
    <property type="project" value="TreeGrafter"/>
</dbReference>
<feature type="transmembrane region" description="Helical" evidence="9">
    <location>
        <begin position="349"/>
        <end position="373"/>
    </location>
</feature>
<keyword evidence="11" id="KW-1185">Reference proteome</keyword>
<feature type="transmembrane region" description="Helical" evidence="9">
    <location>
        <begin position="108"/>
        <end position="128"/>
    </location>
</feature>
<dbReference type="Pfam" id="PF01758">
    <property type="entry name" value="SBF"/>
    <property type="match status" value="1"/>
</dbReference>
<dbReference type="Proteomes" id="UP001304970">
    <property type="component" value="Chromosome"/>
</dbReference>
<comment type="similarity">
    <text evidence="2">Belongs to the arsenical resistance-3 (ACR3) (TC 2.A.59) family.</text>
</comment>
<feature type="transmembrane region" description="Helical" evidence="9">
    <location>
        <begin position="291"/>
        <end position="312"/>
    </location>
</feature>
<dbReference type="EMBL" id="CP131061">
    <property type="protein sequence ID" value="WNY27401.1"/>
    <property type="molecule type" value="Genomic_DNA"/>
</dbReference>
<feature type="transmembrane region" description="Helical" evidence="9">
    <location>
        <begin position="249"/>
        <end position="271"/>
    </location>
</feature>
<protein>
    <submittedName>
        <fullName evidence="10">Arsenical-resistance protein Acr3</fullName>
    </submittedName>
</protein>
<dbReference type="GO" id="GO:0015104">
    <property type="term" value="F:antimonite transmembrane transporter activity"/>
    <property type="evidence" value="ECO:0007669"/>
    <property type="project" value="TreeGrafter"/>
</dbReference>
<gene>
    <name evidence="10" type="primary">acr3_1</name>
    <name evidence="10" type="ORF">MsAm2_11960</name>
</gene>
<keyword evidence="3" id="KW-0813">Transport</keyword>
<evidence type="ECO:0000256" key="1">
    <source>
        <dbReference type="ARBA" id="ARBA00004651"/>
    </source>
</evidence>
<dbReference type="Gene3D" id="1.20.1530.20">
    <property type="match status" value="1"/>
</dbReference>
<evidence type="ECO:0000256" key="9">
    <source>
        <dbReference type="SAM" id="Phobius"/>
    </source>
</evidence>
<dbReference type="NCBIfam" id="TIGR00832">
    <property type="entry name" value="acr3"/>
    <property type="match status" value="1"/>
</dbReference>
<name>A0AA96V7S5_9EURY</name>
<feature type="transmembrane region" description="Helical" evidence="9">
    <location>
        <begin position="379"/>
        <end position="402"/>
    </location>
</feature>
<accession>A0AA96V7S5</accession>
<reference evidence="10 11" key="1">
    <citation type="submission" date="2023-07" db="EMBL/GenBank/DDBJ databases">
        <title>Closed genome sequence of Methanosarcinaceae archaeon Am2.</title>
        <authorList>
            <person name="Poehlein A."/>
            <person name="Protasov E."/>
            <person name="Platt K."/>
            <person name="Reeh H."/>
            <person name="Daniel R."/>
            <person name="Brune A."/>
        </authorList>
    </citation>
    <scope>NUCLEOTIDE SEQUENCE [LARGE SCALE GENOMIC DNA]</scope>
    <source>
        <strain evidence="10 11">Am2</strain>
    </source>
</reference>
<evidence type="ECO:0000256" key="3">
    <source>
        <dbReference type="ARBA" id="ARBA00022448"/>
    </source>
</evidence>
<evidence type="ECO:0000313" key="11">
    <source>
        <dbReference type="Proteomes" id="UP001304970"/>
    </source>
</evidence>
<feature type="transmembrane region" description="Helical" evidence="9">
    <location>
        <begin position="149"/>
        <end position="172"/>
    </location>
</feature>
<dbReference type="GeneID" id="89228622"/>
<feature type="transmembrane region" description="Helical" evidence="9">
    <location>
        <begin position="184"/>
        <end position="206"/>
    </location>
</feature>
<dbReference type="FunFam" id="1.20.1530.20:FF:000020">
    <property type="entry name" value="Arsenical-resistance membrane protein"/>
    <property type="match status" value="1"/>
</dbReference>
<evidence type="ECO:0000313" key="10">
    <source>
        <dbReference type="EMBL" id="WNY27401.1"/>
    </source>
</evidence>
<feature type="transmembrane region" description="Helical" evidence="9">
    <location>
        <begin position="218"/>
        <end position="237"/>
    </location>
</feature>
<dbReference type="RefSeq" id="WP_338097378.1">
    <property type="nucleotide sequence ID" value="NZ_CP131061.1"/>
</dbReference>
<dbReference type="InterPro" id="IPR038770">
    <property type="entry name" value="Na+/solute_symporter_sf"/>
</dbReference>
<dbReference type="GO" id="GO:0005886">
    <property type="term" value="C:plasma membrane"/>
    <property type="evidence" value="ECO:0007669"/>
    <property type="project" value="UniProtKB-SubCell"/>
</dbReference>
<evidence type="ECO:0000256" key="4">
    <source>
        <dbReference type="ARBA" id="ARBA00022475"/>
    </source>
</evidence>
<dbReference type="AlphaFoldDB" id="A0AA96V7S5"/>
<evidence type="ECO:0000256" key="8">
    <source>
        <dbReference type="SAM" id="MobiDB-lite"/>
    </source>
</evidence>
<evidence type="ECO:0000256" key="2">
    <source>
        <dbReference type="ARBA" id="ARBA00010110"/>
    </source>
</evidence>
<evidence type="ECO:0000256" key="5">
    <source>
        <dbReference type="ARBA" id="ARBA00022692"/>
    </source>
</evidence>
<sequence>MNENKVNKTDADKNKVNENKVNKTDADKNRVNENKVNKTDADKNKVNRTDVDKNNLGGIDVSKNVNQKSGIGFFEKYLTVWVLICMAVGIFIGQFLPLIPHTLGQFEYAHVSVPIAVLIWLMIYPMMLKVDFKSIRYVGENPKGLYVTWTVNWLIKPFTMFVIAGFFFFVLFKPFLSPELAQDYLTGAVLLGAAPCTAMVFVWSFLSRGNATYTVMQVATNDLILLVAFVPIVAFLLGMNSVVIPWDTLILSVGFFVVVPLVLGILTRHIVIQRKGETYFNESFVPKWNHVTIPGLLLTLIIIFSFQGNVILSNPIHIVLIAVPLVIQTFLIFFLAYGACKILRLPYDIAAPAGMIGASNFFELAVAVAIALFGASSPVVLATIVGVLTEVPIMLILVKIALSTQSRFKEKIPSLRFGIF</sequence>
<organism evidence="10 11">
    <name type="scientific">Methanolapillus ohkumae</name>
    <dbReference type="NCBI Taxonomy" id="3028298"/>
    <lineage>
        <taxon>Archaea</taxon>
        <taxon>Methanobacteriati</taxon>
        <taxon>Methanobacteriota</taxon>
        <taxon>Stenosarchaea group</taxon>
        <taxon>Methanomicrobia</taxon>
        <taxon>Methanosarcinales</taxon>
        <taxon>Methanosarcinaceae</taxon>
        <taxon>Methanolapillus</taxon>
    </lineage>
</organism>
<comment type="subcellular location">
    <subcellularLocation>
        <location evidence="1">Cell membrane</location>
        <topology evidence="1">Multi-pass membrane protein</topology>
    </subcellularLocation>
</comment>
<feature type="region of interest" description="Disordered" evidence="8">
    <location>
        <begin position="1"/>
        <end position="49"/>
    </location>
</feature>
<keyword evidence="6 9" id="KW-1133">Transmembrane helix</keyword>